<feature type="domain" description="Siphovirus-type tail component C-terminal" evidence="2">
    <location>
        <begin position="170"/>
        <end position="252"/>
    </location>
</feature>
<dbReference type="Proteomes" id="UP000194737">
    <property type="component" value="Unassembled WGS sequence"/>
</dbReference>
<gene>
    <name evidence="3" type="ORF">A5804_001938</name>
</gene>
<name>A0AB73P7W9_ENTFC</name>
<protein>
    <recommendedName>
        <fullName evidence="5">Phage tail protein</fullName>
    </recommendedName>
</protein>
<dbReference type="EMBL" id="NGLB01000001">
    <property type="protein sequence ID" value="OTO00428.1"/>
    <property type="molecule type" value="Genomic_DNA"/>
</dbReference>
<dbReference type="RefSeq" id="WP_086324904.1">
    <property type="nucleotide sequence ID" value="NZ_NGLB01000001.1"/>
</dbReference>
<dbReference type="AlphaFoldDB" id="A0AB73P7W9"/>
<organism evidence="3 4">
    <name type="scientific">Enterococcus faecium</name>
    <name type="common">Streptococcus faecium</name>
    <dbReference type="NCBI Taxonomy" id="1352"/>
    <lineage>
        <taxon>Bacteria</taxon>
        <taxon>Bacillati</taxon>
        <taxon>Bacillota</taxon>
        <taxon>Bacilli</taxon>
        <taxon>Lactobacillales</taxon>
        <taxon>Enterococcaceae</taxon>
        <taxon>Enterococcus</taxon>
    </lineage>
</organism>
<feature type="domain" description="Siphovirus-type tail component RIFT-related" evidence="1">
    <location>
        <begin position="59"/>
        <end position="137"/>
    </location>
</feature>
<sequence length="254" mass="29028">MYNFRDTTSDWHFHEEWLPTVAMNFDGGFIEHTVSGYRTLTVSGREMLGVELTTEDVANGCIVTEERLPARELVITYQLDANSSEELLIRFKQLENILKTGKDVPIFFNDERDWRYYGRLSGVDDVPVESNSVVSSFTILCSDPRRFGKELTTAEGLFKCLGKCVPINMEFDTDFITGFMISNGVQAIRGLNANYVEGKRVKLDFKTFKVYIDDIEEARILTLDSDFENFELKNDMIITSAGIRNLIIKYAEVS</sequence>
<dbReference type="InterPro" id="IPR008841">
    <property type="entry name" value="Siphovirus-type_tail_N"/>
</dbReference>
<dbReference type="NCBIfam" id="TIGR01633">
    <property type="entry name" value="phi3626_gp14_N"/>
    <property type="match status" value="1"/>
</dbReference>
<dbReference type="InterPro" id="IPR054738">
    <property type="entry name" value="Siphovirus-type_tail_C"/>
</dbReference>
<dbReference type="Gene3D" id="2.40.30.200">
    <property type="match status" value="1"/>
</dbReference>
<evidence type="ECO:0000313" key="4">
    <source>
        <dbReference type="Proteomes" id="UP000194737"/>
    </source>
</evidence>
<evidence type="ECO:0000259" key="2">
    <source>
        <dbReference type="Pfam" id="PF22768"/>
    </source>
</evidence>
<evidence type="ECO:0008006" key="5">
    <source>
        <dbReference type="Google" id="ProtNLM"/>
    </source>
</evidence>
<dbReference type="Pfam" id="PF05709">
    <property type="entry name" value="Sipho_tail"/>
    <property type="match status" value="1"/>
</dbReference>
<accession>A0AB73P7W9</accession>
<dbReference type="Pfam" id="PF22768">
    <property type="entry name" value="SPP1_Dit"/>
    <property type="match status" value="1"/>
</dbReference>
<dbReference type="Gene3D" id="2.60.120.860">
    <property type="match status" value="1"/>
</dbReference>
<reference evidence="3 4" key="1">
    <citation type="submission" date="2017-05" db="EMBL/GenBank/DDBJ databases">
        <title>The Genome Sequence of Enterococcus faecium 6F2_DIV0138.</title>
        <authorList>
            <consortium name="The Broad Institute Genomics Platform"/>
            <consortium name="The Broad Institute Genomic Center for Infectious Diseases"/>
            <person name="Earl A."/>
            <person name="Manson A."/>
            <person name="Schwartman J."/>
            <person name="Gilmore M."/>
            <person name="Abouelleil A."/>
            <person name="Cao P."/>
            <person name="Chapman S."/>
            <person name="Cusick C."/>
            <person name="Shea T."/>
            <person name="Young S."/>
            <person name="Neafsey D."/>
            <person name="Nusbaum C."/>
            <person name="Birren B."/>
        </authorList>
    </citation>
    <scope>NUCLEOTIDE SEQUENCE [LARGE SCALE GENOMIC DNA]</scope>
    <source>
        <strain evidence="3 4">6F2_DIV0138</strain>
    </source>
</reference>
<evidence type="ECO:0000259" key="1">
    <source>
        <dbReference type="Pfam" id="PF05709"/>
    </source>
</evidence>
<evidence type="ECO:0000313" key="3">
    <source>
        <dbReference type="EMBL" id="OTO00428.1"/>
    </source>
</evidence>
<dbReference type="InterPro" id="IPR006520">
    <property type="entry name" value="Dit_BPSPP_N"/>
</dbReference>
<comment type="caution">
    <text evidence="3">The sequence shown here is derived from an EMBL/GenBank/DDBJ whole genome shotgun (WGS) entry which is preliminary data.</text>
</comment>
<proteinExistence type="predicted"/>